<organism evidence="2">
    <name type="scientific">uncultured Desulfobacteraceae bacterium</name>
    <dbReference type="NCBI Taxonomy" id="218296"/>
    <lineage>
        <taxon>Bacteria</taxon>
        <taxon>Pseudomonadati</taxon>
        <taxon>Thermodesulfobacteriota</taxon>
        <taxon>Desulfobacteria</taxon>
        <taxon>Desulfobacterales</taxon>
        <taxon>Desulfobacteraceae</taxon>
        <taxon>environmental samples</taxon>
    </lineage>
</organism>
<keyword evidence="2" id="KW-0489">Methyltransferase</keyword>
<name>A0A484HJS7_9BACT</name>
<accession>A0A484HJS7</accession>
<dbReference type="PANTHER" id="PTHR43861">
    <property type="entry name" value="TRANS-ACONITATE 2-METHYLTRANSFERASE-RELATED"/>
    <property type="match status" value="1"/>
</dbReference>
<dbReference type="GO" id="GO:0008168">
    <property type="term" value="F:methyltransferase activity"/>
    <property type="evidence" value="ECO:0007669"/>
    <property type="project" value="UniProtKB-KW"/>
</dbReference>
<dbReference type="InterPro" id="IPR013691">
    <property type="entry name" value="MeTrfase_14"/>
</dbReference>
<sequence>MMTKGFKNEIRRDKCPGCGRRAVDVFYHAKSVPANTCVRLETRALAFDCAKGDISLGFCHDCGLIYNVCFNEALVEYSPMYDGSQGFSREFNEFHADLAGELIKAYELRGKKILEIGCGKGEFLKMMCEMGGNEGVGFDPAWTPCAGDEEKNRRIVFVRDFYSEKYSDVDADFLICKMTLEHIVDPLVFLSMLKKSLDHSDRAVVFFMVPDASRIFRYCAFEDVYYEHCSYFSPRSLSFLFENAGFETLDIASLYGGQYIGLTAKPGSGVSRGVFPTEEQIHPLRSWTRSFHVKFTEKRLFWEKKTGENNANQKKTVLWGAGSKAAAFLHSVNAGKLIEFVVDINPFKQNHHMPGSGQKIVGPDFLTKYRPDCVVVMNPIYCDEISARLDDMGLSPELIAL</sequence>
<feature type="domain" description="C-methyltransferase" evidence="1">
    <location>
        <begin position="308"/>
        <end position="391"/>
    </location>
</feature>
<gene>
    <name evidence="2" type="ORF">EPICR_50281</name>
</gene>
<proteinExistence type="predicted"/>
<dbReference type="Pfam" id="PF13489">
    <property type="entry name" value="Methyltransf_23"/>
    <property type="match status" value="1"/>
</dbReference>
<dbReference type="Gene3D" id="3.40.50.720">
    <property type="entry name" value="NAD(P)-binding Rossmann-like Domain"/>
    <property type="match status" value="1"/>
</dbReference>
<dbReference type="SUPFAM" id="SSF53335">
    <property type="entry name" value="S-adenosyl-L-methionine-dependent methyltransferases"/>
    <property type="match status" value="1"/>
</dbReference>
<protein>
    <submittedName>
        <fullName evidence="2">C-methyltransferase C-terminal domain-containing protein</fullName>
    </submittedName>
</protein>
<evidence type="ECO:0000259" key="1">
    <source>
        <dbReference type="Pfam" id="PF08484"/>
    </source>
</evidence>
<dbReference type="EMBL" id="CAACVI010000045">
    <property type="protein sequence ID" value="VEN74999.1"/>
    <property type="molecule type" value="Genomic_DNA"/>
</dbReference>
<evidence type="ECO:0000313" key="2">
    <source>
        <dbReference type="EMBL" id="VEN74999.1"/>
    </source>
</evidence>
<dbReference type="Pfam" id="PF08484">
    <property type="entry name" value="Methyltransf_14"/>
    <property type="match status" value="1"/>
</dbReference>
<dbReference type="GO" id="GO:0032259">
    <property type="term" value="P:methylation"/>
    <property type="evidence" value="ECO:0007669"/>
    <property type="project" value="UniProtKB-KW"/>
</dbReference>
<dbReference type="Gene3D" id="3.40.50.150">
    <property type="entry name" value="Vaccinia Virus protein VP39"/>
    <property type="match status" value="1"/>
</dbReference>
<dbReference type="InterPro" id="IPR029063">
    <property type="entry name" value="SAM-dependent_MTases_sf"/>
</dbReference>
<dbReference type="AlphaFoldDB" id="A0A484HJS7"/>
<reference evidence="2" key="1">
    <citation type="submission" date="2019-01" db="EMBL/GenBank/DDBJ databases">
        <authorList>
            <consortium name="Genoscope - CEA"/>
            <person name="William W."/>
        </authorList>
    </citation>
    <scope>NUCLEOTIDE SEQUENCE</scope>
    <source>
        <strain evidence="2">CR-1</strain>
    </source>
</reference>
<keyword evidence="2" id="KW-0808">Transferase</keyword>